<feature type="transmembrane region" description="Helical" evidence="1">
    <location>
        <begin position="50"/>
        <end position="83"/>
    </location>
</feature>
<keyword evidence="1" id="KW-0812">Transmembrane</keyword>
<sequence>MAIDSNLVISALFIAFDVIAALLLRRAARLYMTEWKLSVKTSEVPDVPHLVFLCYLFNPITIASCAVFNISALSNMLIAFFFLA</sequence>
<evidence type="ECO:0000313" key="2">
    <source>
        <dbReference type="Proteomes" id="UP000095287"/>
    </source>
</evidence>
<accession>A0A1I7YAT2</accession>
<evidence type="ECO:0000313" key="3">
    <source>
        <dbReference type="WBParaSite" id="L893_g14421.t1"/>
    </source>
</evidence>
<name>A0A1I7YAT2_9BILA</name>
<organism evidence="2 3">
    <name type="scientific">Steinernema glaseri</name>
    <dbReference type="NCBI Taxonomy" id="37863"/>
    <lineage>
        <taxon>Eukaryota</taxon>
        <taxon>Metazoa</taxon>
        <taxon>Ecdysozoa</taxon>
        <taxon>Nematoda</taxon>
        <taxon>Chromadorea</taxon>
        <taxon>Rhabditida</taxon>
        <taxon>Tylenchina</taxon>
        <taxon>Panagrolaimomorpha</taxon>
        <taxon>Strongyloidoidea</taxon>
        <taxon>Steinernematidae</taxon>
        <taxon>Steinernema</taxon>
    </lineage>
</organism>
<keyword evidence="1" id="KW-1133">Transmembrane helix</keyword>
<keyword evidence="2" id="KW-1185">Reference proteome</keyword>
<protein>
    <submittedName>
        <fullName evidence="3">G_PROTEIN_RECEP_F1_2 domain-containing protein</fullName>
    </submittedName>
</protein>
<keyword evidence="1" id="KW-0472">Membrane</keyword>
<reference evidence="3" key="1">
    <citation type="submission" date="2016-11" db="UniProtKB">
        <authorList>
            <consortium name="WormBaseParasite"/>
        </authorList>
    </citation>
    <scope>IDENTIFICATION</scope>
</reference>
<dbReference type="Proteomes" id="UP000095287">
    <property type="component" value="Unplaced"/>
</dbReference>
<evidence type="ECO:0000256" key="1">
    <source>
        <dbReference type="SAM" id="Phobius"/>
    </source>
</evidence>
<dbReference type="AlphaFoldDB" id="A0A1I7YAT2"/>
<dbReference type="Pfam" id="PF06728">
    <property type="entry name" value="PIG-U"/>
    <property type="match status" value="1"/>
</dbReference>
<dbReference type="WBParaSite" id="L893_g14421.t1">
    <property type="protein sequence ID" value="L893_g14421.t1"/>
    <property type="gene ID" value="L893_g14421"/>
</dbReference>
<proteinExistence type="predicted"/>
<feature type="transmembrane region" description="Helical" evidence="1">
    <location>
        <begin position="6"/>
        <end position="24"/>
    </location>
</feature>